<proteinExistence type="predicted"/>
<gene>
    <name evidence="1" type="ORF">G3I44_16465</name>
</gene>
<dbReference type="AlphaFoldDB" id="A0A6C0UMD6"/>
<evidence type="ECO:0000313" key="1">
    <source>
        <dbReference type="EMBL" id="QIB75733.1"/>
    </source>
</evidence>
<dbReference type="RefSeq" id="WP_006055039.1">
    <property type="nucleotide sequence ID" value="NZ_CP048739.1"/>
</dbReference>
<dbReference type="EMBL" id="CP048739">
    <property type="protein sequence ID" value="QIB75733.1"/>
    <property type="molecule type" value="Genomic_DNA"/>
</dbReference>
<reference evidence="1 2" key="1">
    <citation type="submission" date="2020-02" db="EMBL/GenBank/DDBJ databases">
        <title>Whole genome sequence of Halogeometricum borinquense strain wsp4.</title>
        <authorList>
            <person name="Verma D.K."/>
            <person name="Gopal K."/>
            <person name="Prasad E.S."/>
        </authorList>
    </citation>
    <scope>NUCLEOTIDE SEQUENCE [LARGE SCALE GENOMIC DNA]</scope>
    <source>
        <strain evidence="2">wsp4</strain>
    </source>
</reference>
<evidence type="ECO:0000313" key="2">
    <source>
        <dbReference type="Proteomes" id="UP000465846"/>
    </source>
</evidence>
<protein>
    <submittedName>
        <fullName evidence="1">Uncharacterized protein</fullName>
    </submittedName>
</protein>
<dbReference type="GeneID" id="9994743"/>
<sequence>MSTENDGTPIQTRLVTEATTDQEELLDKLAETDLTGIVLVGLDDKNAEALEDHLDGMVDEAAILRA</sequence>
<dbReference type="Proteomes" id="UP000465846">
    <property type="component" value="Chromosome"/>
</dbReference>
<accession>A0A6C0UMD6</accession>
<organism evidence="1 2">
    <name type="scientific">Halogeometricum borinquense</name>
    <dbReference type="NCBI Taxonomy" id="60847"/>
    <lineage>
        <taxon>Archaea</taxon>
        <taxon>Methanobacteriati</taxon>
        <taxon>Methanobacteriota</taxon>
        <taxon>Stenosarchaea group</taxon>
        <taxon>Halobacteria</taxon>
        <taxon>Halobacteriales</taxon>
        <taxon>Haloferacaceae</taxon>
        <taxon>Halogeometricum</taxon>
    </lineage>
</organism>
<name>A0A6C0UMD6_9EURY</name>